<name>A0A7S4BGT0_CHRCT</name>
<dbReference type="EMBL" id="HBIZ01028490">
    <property type="protein sequence ID" value="CAE0765485.1"/>
    <property type="molecule type" value="Transcribed_RNA"/>
</dbReference>
<feature type="region of interest" description="Disordered" evidence="1">
    <location>
        <begin position="419"/>
        <end position="445"/>
    </location>
</feature>
<protein>
    <submittedName>
        <fullName evidence="2">Uncharacterized protein</fullName>
    </submittedName>
</protein>
<dbReference type="AlphaFoldDB" id="A0A7S4BGT0"/>
<dbReference type="Pfam" id="PF20717">
    <property type="entry name" value="DUF6829"/>
    <property type="match status" value="1"/>
</dbReference>
<accession>A0A7S4BGT0</accession>
<sequence>MRAVNQAYDDVAALSAFTSQRFSSVSSRLTSSAVGVLSARGSRARASLSAYNSYENSSTRPSLFAEASPRRSNRSAVELGLRPAEFVRPAEVRARPSDVAISVDGADMSPSINSSLASPTLGSSVSVADANTEQNDLKSSDSPMGSGSVRSINIGASLSAAYKPAASNGSSGSVAGRCGGEKGGSASGSVEGENFVSATRSEGSICISEPSIGRKAALAAAAAAAAAATAAAARGAPPCSCTTSSTSSAHAPAGCAATTSTQQSASTSAARHSRRVSFSERVSSRFVASPTATSNARLLRLYTAQQEARAKLELPRSWLEGVPVPTTPLASASAPKLLYPVQEAAHADAHAPKQRPGDALRRMLHGTEQPREAQQARLHAAAARIRDPDYNLHAFYDDMIACFPELRLYVPLGESGSEANSFGEELSKPQSRTTGGGTSSGRSSTEEYQRTLGAFFAFFWLMRLNLPSTVAGSEHLDGQRGFCFGVAPDTWEPPSAEAVARLIVAGGQETRKRGEFMETMDWKKLHELMVDAGLLEVVTDGGSSRGGHACQGSQSGHVGAGGSGSANGFLSGRSFSWALGSVNECGSSRAGAGSGAFAVRVVVPRVAAMLTLTAIHDVFKLTPLLPTVMPEHAPYHGHEAGALLVDHDMALGYVLEHDPTALPCFANLPETQQASIKFTQAELGFNHGWLVQAEAPPGALFLRLKAAIRSANSAKADIAFYFAHWFTDLAGAQPTPLRGSEKLVVMFPTSVLLRLVRSMGIVQDLVNRQPTELFEEFLEAEWRNSGRKLSELPSGPAAIALMRLVVQVQDPAAIEAVVSAFTSLPSSLRDALSRELACTGVAGECYKRCPAVTAGPAFLVYYSPAFLRHCCACNLNEAQAALWTLAEVYRAARVLWPARNEPEWQEHEVVVHIDELKDCFSTDLVDAYANGECWLVVRVSNHTAVVVRQPLEQVLAGTVRHCQLCVPPSSCEVLRLWPAAMAAPARASAHPKGKQLLQSLIRKHSETLIANCQ</sequence>
<reference evidence="2" key="1">
    <citation type="submission" date="2021-01" db="EMBL/GenBank/DDBJ databases">
        <authorList>
            <person name="Corre E."/>
            <person name="Pelletier E."/>
            <person name="Niang G."/>
            <person name="Scheremetjew M."/>
            <person name="Finn R."/>
            <person name="Kale V."/>
            <person name="Holt S."/>
            <person name="Cochrane G."/>
            <person name="Meng A."/>
            <person name="Brown T."/>
            <person name="Cohen L."/>
        </authorList>
    </citation>
    <scope>NUCLEOTIDE SEQUENCE</scope>
    <source>
        <strain evidence="2">CCMP645</strain>
    </source>
</reference>
<feature type="compositionally biased region" description="Low complexity" evidence="1">
    <location>
        <begin position="167"/>
        <end position="176"/>
    </location>
</feature>
<feature type="compositionally biased region" description="Gly residues" evidence="1">
    <location>
        <begin position="177"/>
        <end position="186"/>
    </location>
</feature>
<evidence type="ECO:0000313" key="2">
    <source>
        <dbReference type="EMBL" id="CAE0765485.1"/>
    </source>
</evidence>
<organism evidence="2">
    <name type="scientific">Chrysotila carterae</name>
    <name type="common">Marine alga</name>
    <name type="synonym">Syracosphaera carterae</name>
    <dbReference type="NCBI Taxonomy" id="13221"/>
    <lineage>
        <taxon>Eukaryota</taxon>
        <taxon>Haptista</taxon>
        <taxon>Haptophyta</taxon>
        <taxon>Prymnesiophyceae</taxon>
        <taxon>Isochrysidales</taxon>
        <taxon>Isochrysidaceae</taxon>
        <taxon>Chrysotila</taxon>
    </lineage>
</organism>
<gene>
    <name evidence="2" type="ORF">PCAR00345_LOCUS18097</name>
</gene>
<feature type="region of interest" description="Disordered" evidence="1">
    <location>
        <begin position="167"/>
        <end position="190"/>
    </location>
</feature>
<dbReference type="InterPro" id="IPR049232">
    <property type="entry name" value="DUF6829"/>
</dbReference>
<proteinExistence type="predicted"/>
<evidence type="ECO:0000256" key="1">
    <source>
        <dbReference type="SAM" id="MobiDB-lite"/>
    </source>
</evidence>